<protein>
    <recommendedName>
        <fullName evidence="4">PH domain-containing protein</fullName>
    </recommendedName>
</protein>
<proteinExistence type="predicted"/>
<gene>
    <name evidence="2" type="ORF">Pa4123_80750</name>
</gene>
<dbReference type="RefSeq" id="WP_281904520.1">
    <property type="nucleotide sequence ID" value="NZ_BSDI01000069.1"/>
</dbReference>
<dbReference type="EMBL" id="BSDI01000069">
    <property type="protein sequence ID" value="GLI02797.1"/>
    <property type="molecule type" value="Genomic_DNA"/>
</dbReference>
<reference evidence="2" key="1">
    <citation type="submission" date="2022-12" db="EMBL/GenBank/DDBJ databases">
        <title>New Phytohabitans aurantiacus sp. RD004123 nov., an actinomycete isolated from soil.</title>
        <authorList>
            <person name="Triningsih D.W."/>
            <person name="Harunari E."/>
            <person name="Igarashi Y."/>
        </authorList>
    </citation>
    <scope>NUCLEOTIDE SEQUENCE</scope>
    <source>
        <strain evidence="2">RD004123</strain>
    </source>
</reference>
<comment type="caution">
    <text evidence="2">The sequence shown here is derived from an EMBL/GenBank/DDBJ whole genome shotgun (WGS) entry which is preliminary data.</text>
</comment>
<keyword evidence="1" id="KW-0812">Transmembrane</keyword>
<dbReference type="Proteomes" id="UP001144280">
    <property type="component" value="Unassembled WGS sequence"/>
</dbReference>
<evidence type="ECO:0008006" key="4">
    <source>
        <dbReference type="Google" id="ProtNLM"/>
    </source>
</evidence>
<sequence length="148" mass="16306">MRAVLASFRPTWWQAVGHGLYLGAAAGAVGLVVSFALPSQYRIVIVVVPALVAAVGGVVAGRRGSVDADDAGIRLERAGLVPWKHVIGIRAERRRRRTVVAIYLESGETRRLTAPYDGALLARDPLFERRVFMLCHLWETHRDWSVHG</sequence>
<organism evidence="2 3">
    <name type="scientific">Phytohabitans aurantiacus</name>
    <dbReference type="NCBI Taxonomy" id="3016789"/>
    <lineage>
        <taxon>Bacteria</taxon>
        <taxon>Bacillati</taxon>
        <taxon>Actinomycetota</taxon>
        <taxon>Actinomycetes</taxon>
        <taxon>Micromonosporales</taxon>
        <taxon>Micromonosporaceae</taxon>
    </lineage>
</organism>
<keyword evidence="1" id="KW-0472">Membrane</keyword>
<evidence type="ECO:0000256" key="1">
    <source>
        <dbReference type="SAM" id="Phobius"/>
    </source>
</evidence>
<evidence type="ECO:0000313" key="2">
    <source>
        <dbReference type="EMBL" id="GLI02797.1"/>
    </source>
</evidence>
<keyword evidence="3" id="KW-1185">Reference proteome</keyword>
<feature type="transmembrane region" description="Helical" evidence="1">
    <location>
        <begin position="43"/>
        <end position="61"/>
    </location>
</feature>
<feature type="transmembrane region" description="Helical" evidence="1">
    <location>
        <begin position="12"/>
        <end position="37"/>
    </location>
</feature>
<name>A0ABQ5R9H7_9ACTN</name>
<accession>A0ABQ5R9H7</accession>
<evidence type="ECO:0000313" key="3">
    <source>
        <dbReference type="Proteomes" id="UP001144280"/>
    </source>
</evidence>
<keyword evidence="1" id="KW-1133">Transmembrane helix</keyword>